<dbReference type="EMBL" id="NGMO01000003">
    <property type="protein sequence ID" value="OTP10048.1"/>
    <property type="molecule type" value="Genomic_DNA"/>
</dbReference>
<reference evidence="6 7" key="1">
    <citation type="submission" date="2017-05" db="EMBL/GenBank/DDBJ databases">
        <title>The Genome Sequence of Enterococcus sp. 10A9_DIV0425.</title>
        <authorList>
            <consortium name="The Broad Institute Genomics Platform"/>
            <consortium name="The Broad Institute Genomic Center for Infectious Diseases"/>
            <person name="Earl A."/>
            <person name="Manson A."/>
            <person name="Schwartman J."/>
            <person name="Gilmore M."/>
            <person name="Abouelleil A."/>
            <person name="Cao P."/>
            <person name="Chapman S."/>
            <person name="Cusick C."/>
            <person name="Shea T."/>
            <person name="Young S."/>
            <person name="Neafsey D."/>
            <person name="Nusbaum C."/>
            <person name="Birren B."/>
        </authorList>
    </citation>
    <scope>NUCLEOTIDE SEQUENCE [LARGE SCALE GENOMIC DNA]</scope>
    <source>
        <strain evidence="6 7">10A9_DIV0425</strain>
    </source>
</reference>
<evidence type="ECO:0000256" key="3">
    <source>
        <dbReference type="ARBA" id="ARBA00022989"/>
    </source>
</evidence>
<keyword evidence="2 5" id="KW-0812">Transmembrane</keyword>
<evidence type="ECO:0000313" key="6">
    <source>
        <dbReference type="EMBL" id="OTP10048.1"/>
    </source>
</evidence>
<dbReference type="AlphaFoldDB" id="A0A242JXK6"/>
<dbReference type="PANTHER" id="PTHR37306">
    <property type="entry name" value="COLICIN V PRODUCTION PROTEIN"/>
    <property type="match status" value="1"/>
</dbReference>
<feature type="transmembrane region" description="Helical" evidence="5">
    <location>
        <begin position="116"/>
        <end position="137"/>
    </location>
</feature>
<evidence type="ECO:0000256" key="2">
    <source>
        <dbReference type="ARBA" id="ARBA00022692"/>
    </source>
</evidence>
<proteinExistence type="predicted"/>
<dbReference type="Pfam" id="PF02674">
    <property type="entry name" value="Colicin_V"/>
    <property type="match status" value="1"/>
</dbReference>
<organism evidence="6 7">
    <name type="scientific">Candidatus Enterococcus wittei</name>
    <dbReference type="NCBI Taxonomy" id="1987383"/>
    <lineage>
        <taxon>Bacteria</taxon>
        <taxon>Bacillati</taxon>
        <taxon>Bacillota</taxon>
        <taxon>Bacilli</taxon>
        <taxon>Lactobacillales</taxon>
        <taxon>Enterococcaceae</taxon>
        <taxon>Enterococcus</taxon>
    </lineage>
</organism>
<dbReference type="RefSeq" id="WP_086284834.1">
    <property type="nucleotide sequence ID" value="NZ_NGMO01000003.1"/>
</dbReference>
<name>A0A242JXK6_9ENTE</name>
<comment type="subcellular location">
    <subcellularLocation>
        <location evidence="1">Membrane</location>
        <topology evidence="1">Multi-pass membrane protein</topology>
    </subcellularLocation>
</comment>
<keyword evidence="4 5" id="KW-0472">Membrane</keyword>
<keyword evidence="7" id="KW-1185">Reference proteome</keyword>
<dbReference type="GO" id="GO:0016020">
    <property type="term" value="C:membrane"/>
    <property type="evidence" value="ECO:0007669"/>
    <property type="project" value="UniProtKB-SubCell"/>
</dbReference>
<evidence type="ECO:0000256" key="5">
    <source>
        <dbReference type="SAM" id="Phobius"/>
    </source>
</evidence>
<keyword evidence="3 5" id="KW-1133">Transmembrane helix</keyword>
<dbReference type="Proteomes" id="UP000194933">
    <property type="component" value="Unassembled WGS sequence"/>
</dbReference>
<evidence type="ECO:0000256" key="4">
    <source>
        <dbReference type="ARBA" id="ARBA00023136"/>
    </source>
</evidence>
<evidence type="ECO:0000256" key="1">
    <source>
        <dbReference type="ARBA" id="ARBA00004141"/>
    </source>
</evidence>
<sequence length="182" mass="20650">MLSLLILFILLIAFFSGARRGFALQGIYLIGYILSFIAARTFYKTLASQLELYIPYPAVTSTSKLVFFDQAFSFRLDEAFYAGVAFLMILFVGWLLTRFVGVFIHGLTYIPILRQVDWIAGGILAVIGTYVTLFLILRLLTFVPVAVIQDQFSGNNLARFMVEKTPVLANRIYDLWVTQIIH</sequence>
<dbReference type="GO" id="GO:0009403">
    <property type="term" value="P:toxin biosynthetic process"/>
    <property type="evidence" value="ECO:0007669"/>
    <property type="project" value="InterPro"/>
</dbReference>
<dbReference type="InterPro" id="IPR003825">
    <property type="entry name" value="Colicin-V_CvpA"/>
</dbReference>
<dbReference type="STRING" id="1987383.A5844_001745"/>
<evidence type="ECO:0000313" key="7">
    <source>
        <dbReference type="Proteomes" id="UP000194933"/>
    </source>
</evidence>
<protein>
    <submittedName>
        <fullName evidence="6">CvpA family protein</fullName>
    </submittedName>
</protein>
<dbReference type="PANTHER" id="PTHR37306:SF1">
    <property type="entry name" value="COLICIN V PRODUCTION PROTEIN"/>
    <property type="match status" value="1"/>
</dbReference>
<accession>A0A242JXK6</accession>
<gene>
    <name evidence="6" type="ORF">A5844_001745</name>
</gene>
<feature type="transmembrane region" description="Helical" evidence="5">
    <location>
        <begin position="79"/>
        <end position="104"/>
    </location>
</feature>
<comment type="caution">
    <text evidence="6">The sequence shown here is derived from an EMBL/GenBank/DDBJ whole genome shotgun (WGS) entry which is preliminary data.</text>
</comment>